<keyword evidence="3" id="KW-1185">Reference proteome</keyword>
<dbReference type="KEGG" id="pif:PITG_02563"/>
<dbReference type="HOGENOM" id="CLU_720552_0_0_1"/>
<gene>
    <name evidence="2" type="ORF">PITG_02563</name>
</gene>
<feature type="region of interest" description="Disordered" evidence="1">
    <location>
        <begin position="124"/>
        <end position="155"/>
    </location>
</feature>
<dbReference type="EMBL" id="DS028120">
    <property type="protein sequence ID" value="EEY64043.1"/>
    <property type="molecule type" value="Genomic_DNA"/>
</dbReference>
<reference evidence="3" key="1">
    <citation type="journal article" date="2009" name="Nature">
        <title>Genome sequence and analysis of the Irish potato famine pathogen Phytophthora infestans.</title>
        <authorList>
            <consortium name="The Broad Institute Genome Sequencing Platform"/>
            <person name="Haas B.J."/>
            <person name="Kamoun S."/>
            <person name="Zody M.C."/>
            <person name="Jiang R.H."/>
            <person name="Handsaker R.E."/>
            <person name="Cano L.M."/>
            <person name="Grabherr M."/>
            <person name="Kodira C.D."/>
            <person name="Raffaele S."/>
            <person name="Torto-Alalibo T."/>
            <person name="Bozkurt T.O."/>
            <person name="Ah-Fong A.M."/>
            <person name="Alvarado L."/>
            <person name="Anderson V.L."/>
            <person name="Armstrong M.R."/>
            <person name="Avrova A."/>
            <person name="Baxter L."/>
            <person name="Beynon J."/>
            <person name="Boevink P.C."/>
            <person name="Bollmann S.R."/>
            <person name="Bos J.I."/>
            <person name="Bulone V."/>
            <person name="Cai G."/>
            <person name="Cakir C."/>
            <person name="Carrington J.C."/>
            <person name="Chawner M."/>
            <person name="Conti L."/>
            <person name="Costanzo S."/>
            <person name="Ewan R."/>
            <person name="Fahlgren N."/>
            <person name="Fischbach M.A."/>
            <person name="Fugelstad J."/>
            <person name="Gilroy E.M."/>
            <person name="Gnerre S."/>
            <person name="Green P.J."/>
            <person name="Grenville-Briggs L.J."/>
            <person name="Griffith J."/>
            <person name="Grunwald N.J."/>
            <person name="Horn K."/>
            <person name="Horner N.R."/>
            <person name="Hu C.H."/>
            <person name="Huitema E."/>
            <person name="Jeong D.H."/>
            <person name="Jones A.M."/>
            <person name="Jones J.D."/>
            <person name="Jones R.W."/>
            <person name="Karlsson E.K."/>
            <person name="Kunjeti S.G."/>
            <person name="Lamour K."/>
            <person name="Liu Z."/>
            <person name="Ma L."/>
            <person name="Maclean D."/>
            <person name="Chibucos M.C."/>
            <person name="McDonald H."/>
            <person name="McWalters J."/>
            <person name="Meijer H.J."/>
            <person name="Morgan W."/>
            <person name="Morris P.F."/>
            <person name="Munro C.A."/>
            <person name="O'Neill K."/>
            <person name="Ospina-Giraldo M."/>
            <person name="Pinzon A."/>
            <person name="Pritchard L."/>
            <person name="Ramsahoye B."/>
            <person name="Ren Q."/>
            <person name="Restrepo S."/>
            <person name="Roy S."/>
            <person name="Sadanandom A."/>
            <person name="Savidor A."/>
            <person name="Schornack S."/>
            <person name="Schwartz D.C."/>
            <person name="Schumann U.D."/>
            <person name="Schwessinger B."/>
            <person name="Seyer L."/>
            <person name="Sharpe T."/>
            <person name="Silvar C."/>
            <person name="Song J."/>
            <person name="Studholme D.J."/>
            <person name="Sykes S."/>
            <person name="Thines M."/>
            <person name="van de Vondervoort P.J."/>
            <person name="Phuntumart V."/>
            <person name="Wawra S."/>
            <person name="Weide R."/>
            <person name="Win J."/>
            <person name="Young C."/>
            <person name="Zhou S."/>
            <person name="Fry W."/>
            <person name="Meyers B.C."/>
            <person name="van West P."/>
            <person name="Ristaino J."/>
            <person name="Govers F."/>
            <person name="Birch P.R."/>
            <person name="Whisson S.C."/>
            <person name="Judelson H.S."/>
            <person name="Nusbaum C."/>
        </authorList>
    </citation>
    <scope>NUCLEOTIDE SEQUENCE [LARGE SCALE GENOMIC DNA]</scope>
    <source>
        <strain evidence="3">T30-4</strain>
    </source>
</reference>
<dbReference type="RefSeq" id="XP_002907479.1">
    <property type="nucleotide sequence ID" value="XM_002907433.1"/>
</dbReference>
<accession>D0MWN0</accession>
<feature type="region of interest" description="Disordered" evidence="1">
    <location>
        <begin position="176"/>
        <end position="204"/>
    </location>
</feature>
<proteinExistence type="predicted"/>
<dbReference type="OrthoDB" id="112006at2759"/>
<dbReference type="AlphaFoldDB" id="D0MWN0"/>
<dbReference type="GeneID" id="9470172"/>
<feature type="compositionally biased region" description="Polar residues" evidence="1">
    <location>
        <begin position="127"/>
        <end position="137"/>
    </location>
</feature>
<dbReference type="eggNOG" id="ENOG502S7P6">
    <property type="taxonomic scope" value="Eukaryota"/>
</dbReference>
<organism evidence="2 3">
    <name type="scientific">Phytophthora infestans (strain T30-4)</name>
    <name type="common">Potato late blight agent</name>
    <dbReference type="NCBI Taxonomy" id="403677"/>
    <lineage>
        <taxon>Eukaryota</taxon>
        <taxon>Sar</taxon>
        <taxon>Stramenopiles</taxon>
        <taxon>Oomycota</taxon>
        <taxon>Peronosporomycetes</taxon>
        <taxon>Peronosporales</taxon>
        <taxon>Peronosporaceae</taxon>
        <taxon>Phytophthora</taxon>
    </lineage>
</organism>
<protein>
    <submittedName>
        <fullName evidence="2">Uncharacterized protein</fullName>
    </submittedName>
</protein>
<evidence type="ECO:0000313" key="3">
    <source>
        <dbReference type="Proteomes" id="UP000006643"/>
    </source>
</evidence>
<evidence type="ECO:0000256" key="1">
    <source>
        <dbReference type="SAM" id="MobiDB-lite"/>
    </source>
</evidence>
<dbReference type="VEuPathDB" id="FungiDB:PITG_02563"/>
<dbReference type="Proteomes" id="UP000006643">
    <property type="component" value="Unassembled WGS sequence"/>
</dbReference>
<dbReference type="InParanoid" id="D0MWN0"/>
<sequence length="384" mass="43305">MIRFQRYYRQFARETIRASRSSKVLHFDFQTMVEGAGGYKYVLVITDGMSGFVELIAFAQAPLRQRLREVTRLVQALSPVSSQLRSILHPRSSGDATIESVDEETRKHIDNVGLAFKGMHRALVDTSDPTGRTSAPTSEDFDATRGDVEDLNEEADARGADAFEDAREEIRIVTKTQLAAKAPSMSDTSMESAPPSPKKPKIKDVRCSNFKGNEGYPGLGAGFENFIHEFEHAIRAEGLVNGSTWTNDLKASVIVNYLKGKASRYYHKKSSEWQRRHDGENMPYSEVKRAMRAEFGCKLSQLELSTKMRCNKRESDSWHDYLEYLNFIEGLMEGDQTKLVMEVFGNHACPELAATLLAAVPEDTTDYATESDRMKRLLYKLRGD</sequence>
<name>D0MWN0_PHYIT</name>
<evidence type="ECO:0000313" key="2">
    <source>
        <dbReference type="EMBL" id="EEY64043.1"/>
    </source>
</evidence>